<accession>D8M292</accession>
<dbReference type="EMBL" id="FN668648">
    <property type="protein sequence ID" value="CBK22187.2"/>
    <property type="molecule type" value="Genomic_DNA"/>
</dbReference>
<organism evidence="2">
    <name type="scientific">Blastocystis hominis</name>
    <dbReference type="NCBI Taxonomy" id="12968"/>
    <lineage>
        <taxon>Eukaryota</taxon>
        <taxon>Sar</taxon>
        <taxon>Stramenopiles</taxon>
        <taxon>Bigyra</taxon>
        <taxon>Opalozoa</taxon>
        <taxon>Opalinata</taxon>
        <taxon>Blastocystidae</taxon>
        <taxon>Blastocystis</taxon>
    </lineage>
</organism>
<dbReference type="GeneID" id="24922540"/>
<evidence type="ECO:0000313" key="2">
    <source>
        <dbReference type="EMBL" id="CBK22187.2"/>
    </source>
</evidence>
<feature type="domain" description="Methyltransferase type 11" evidence="1">
    <location>
        <begin position="31"/>
        <end position="120"/>
    </location>
</feature>
<evidence type="ECO:0000313" key="3">
    <source>
        <dbReference type="Proteomes" id="UP000008312"/>
    </source>
</evidence>
<dbReference type="AlphaFoldDB" id="D8M292"/>
<protein>
    <recommendedName>
        <fullName evidence="1">Methyltransferase type 11 domain-containing protein</fullName>
    </recommendedName>
</protein>
<gene>
    <name evidence="2" type="ORF">GSBLH_T00006416001</name>
</gene>
<proteinExistence type="predicted"/>
<dbReference type="RefSeq" id="XP_012896235.1">
    <property type="nucleotide sequence ID" value="XM_013040781.1"/>
</dbReference>
<keyword evidence="3" id="KW-1185">Reference proteome</keyword>
<reference evidence="2" key="1">
    <citation type="submission" date="2010-02" db="EMBL/GenBank/DDBJ databases">
        <title>Sequencing and annotation of the Blastocystis hominis genome.</title>
        <authorList>
            <person name="Wincker P."/>
        </authorList>
    </citation>
    <scope>NUCLEOTIDE SEQUENCE</scope>
    <source>
        <strain evidence="2">Singapore isolate B</strain>
    </source>
</reference>
<evidence type="ECO:0000259" key="1">
    <source>
        <dbReference type="Pfam" id="PF08241"/>
    </source>
</evidence>
<name>D8M292_BLAHO</name>
<dbReference type="Proteomes" id="UP000008312">
    <property type="component" value="Unassembled WGS sequence"/>
</dbReference>
<dbReference type="InParanoid" id="D8M292"/>
<dbReference type="Gene3D" id="3.40.50.150">
    <property type="entry name" value="Vaccinia Virus protein VP39"/>
    <property type="match status" value="1"/>
</dbReference>
<dbReference type="InterPro" id="IPR029063">
    <property type="entry name" value="SAM-dependent_MTases_sf"/>
</dbReference>
<dbReference type="CDD" id="cd02440">
    <property type="entry name" value="AdoMet_MTases"/>
    <property type="match status" value="1"/>
</dbReference>
<dbReference type="Pfam" id="PF08241">
    <property type="entry name" value="Methyltransf_11"/>
    <property type="match status" value="1"/>
</dbReference>
<dbReference type="GO" id="GO:0008757">
    <property type="term" value="F:S-adenosylmethionine-dependent methyltransferase activity"/>
    <property type="evidence" value="ECO:0007669"/>
    <property type="project" value="InterPro"/>
</dbReference>
<dbReference type="SUPFAM" id="SSF53335">
    <property type="entry name" value="S-adenosyl-L-methionine-dependent methyltransferases"/>
    <property type="match status" value="1"/>
</dbReference>
<dbReference type="PANTHER" id="PTHR43591">
    <property type="entry name" value="METHYLTRANSFERASE"/>
    <property type="match status" value="1"/>
</dbReference>
<dbReference type="OrthoDB" id="2013972at2759"/>
<sequence length="232" mass="26993">MCRTQTAKHSDALNPECATMFFRRPVQSYCDVGCADGFITVAIGNYLHLSPTQIFGCDVRDLPPEGNKFQFKYYDGQKLPYMNNSFDVMTIYMVMHHIPHIQSFIKELYRVLKNGGYLVIREHDCNPEDMRMFLDIQHGLYALVLSPIVETPDFCTTFQTYYKSRTQWREMLCDAGFTEITSDSISEENRRDFNRLTHGRIGTSRPNGEIANLLNTYYGQGFGKKQKEELWR</sequence>
<dbReference type="InterPro" id="IPR013216">
    <property type="entry name" value="Methyltransf_11"/>
</dbReference>